<dbReference type="AlphaFoldDB" id="A0A918YSC0"/>
<proteinExistence type="predicted"/>
<dbReference type="RefSeq" id="WP_189957963.1">
    <property type="nucleotide sequence ID" value="NZ_BMVG01000031.1"/>
</dbReference>
<keyword evidence="2" id="KW-1185">Reference proteome</keyword>
<sequence length="146" mass="15738">MAGKRPGVDIAAVITKAERDVYLVLGDDLPLPSRQADVDQLLTRLASHVEGLGRASEAGSMSGTKVAAARRLSSVPGPAGLMESRIRLVMAAEAVQELLARVRAESAFPSAAAQPRRRRHWQMFGRRLPLPPALACRARVLEESHV</sequence>
<accession>A0A918YSC0</accession>
<dbReference type="Proteomes" id="UP000655443">
    <property type="component" value="Unassembled WGS sequence"/>
</dbReference>
<reference evidence="1" key="1">
    <citation type="journal article" date="2014" name="Int. J. Syst. Evol. Microbiol.">
        <title>Complete genome sequence of Corynebacterium casei LMG S-19264T (=DSM 44701T), isolated from a smear-ripened cheese.</title>
        <authorList>
            <consortium name="US DOE Joint Genome Institute (JGI-PGF)"/>
            <person name="Walter F."/>
            <person name="Albersmeier A."/>
            <person name="Kalinowski J."/>
            <person name="Ruckert C."/>
        </authorList>
    </citation>
    <scope>NUCLEOTIDE SEQUENCE</scope>
    <source>
        <strain evidence="1">JCM 4714</strain>
    </source>
</reference>
<name>A0A918YSC0_9ACTN</name>
<comment type="caution">
    <text evidence="1">The sequence shown here is derived from an EMBL/GenBank/DDBJ whole genome shotgun (WGS) entry which is preliminary data.</text>
</comment>
<protein>
    <submittedName>
        <fullName evidence="1">Uncharacterized protein</fullName>
    </submittedName>
</protein>
<evidence type="ECO:0000313" key="1">
    <source>
        <dbReference type="EMBL" id="GHE11969.1"/>
    </source>
</evidence>
<evidence type="ECO:0000313" key="2">
    <source>
        <dbReference type="Proteomes" id="UP000655443"/>
    </source>
</evidence>
<dbReference type="EMBL" id="BMVG01000031">
    <property type="protein sequence ID" value="GHE11969.1"/>
    <property type="molecule type" value="Genomic_DNA"/>
</dbReference>
<reference evidence="1" key="2">
    <citation type="submission" date="2020-09" db="EMBL/GenBank/DDBJ databases">
        <authorList>
            <person name="Sun Q."/>
            <person name="Ohkuma M."/>
        </authorList>
    </citation>
    <scope>NUCLEOTIDE SEQUENCE</scope>
    <source>
        <strain evidence="1">JCM 4714</strain>
    </source>
</reference>
<gene>
    <name evidence="1" type="ORF">GCM10010339_73600</name>
</gene>
<organism evidence="1 2">
    <name type="scientific">Streptomyces alanosinicus</name>
    <dbReference type="NCBI Taxonomy" id="68171"/>
    <lineage>
        <taxon>Bacteria</taxon>
        <taxon>Bacillati</taxon>
        <taxon>Actinomycetota</taxon>
        <taxon>Actinomycetes</taxon>
        <taxon>Kitasatosporales</taxon>
        <taxon>Streptomycetaceae</taxon>
        <taxon>Streptomyces</taxon>
    </lineage>
</organism>